<keyword evidence="5" id="KW-0804">Transcription</keyword>
<dbReference type="CDD" id="cd00130">
    <property type="entry name" value="PAS"/>
    <property type="match status" value="1"/>
</dbReference>
<dbReference type="SUPFAM" id="SSF46894">
    <property type="entry name" value="C-terminal effector domain of the bipartite response regulators"/>
    <property type="match status" value="1"/>
</dbReference>
<dbReference type="GO" id="GO:0006355">
    <property type="term" value="P:regulation of DNA-templated transcription"/>
    <property type="evidence" value="ECO:0007669"/>
    <property type="project" value="InterPro"/>
</dbReference>
<evidence type="ECO:0000256" key="1">
    <source>
        <dbReference type="ARBA" id="ARBA00022553"/>
    </source>
</evidence>
<dbReference type="GO" id="GO:0003677">
    <property type="term" value="F:DNA binding"/>
    <property type="evidence" value="ECO:0007669"/>
    <property type="project" value="UniProtKB-KW"/>
</dbReference>
<evidence type="ECO:0000256" key="3">
    <source>
        <dbReference type="ARBA" id="ARBA00023015"/>
    </source>
</evidence>
<dbReference type="SUPFAM" id="SSF52172">
    <property type="entry name" value="CheY-like"/>
    <property type="match status" value="1"/>
</dbReference>
<dbReference type="Pfam" id="PF08448">
    <property type="entry name" value="PAS_4"/>
    <property type="match status" value="1"/>
</dbReference>
<evidence type="ECO:0000256" key="5">
    <source>
        <dbReference type="ARBA" id="ARBA00023163"/>
    </source>
</evidence>
<keyword evidence="1 6" id="KW-0597">Phosphoprotein</keyword>
<evidence type="ECO:0000259" key="7">
    <source>
        <dbReference type="PROSITE" id="PS50043"/>
    </source>
</evidence>
<dbReference type="PROSITE" id="PS50043">
    <property type="entry name" value="HTH_LUXR_2"/>
    <property type="match status" value="1"/>
</dbReference>
<gene>
    <name evidence="10" type="ORF">FEA48_00190</name>
</gene>
<feature type="domain" description="Response regulatory" evidence="8">
    <location>
        <begin position="3"/>
        <end position="118"/>
    </location>
</feature>
<evidence type="ECO:0000259" key="8">
    <source>
        <dbReference type="PROSITE" id="PS50110"/>
    </source>
</evidence>
<comment type="caution">
    <text evidence="10">The sequence shown here is derived from an EMBL/GenBank/DDBJ whole genome shotgun (WGS) entry which is preliminary data.</text>
</comment>
<feature type="modified residue" description="4-aspartylphosphate" evidence="6">
    <location>
        <position position="53"/>
    </location>
</feature>
<dbReference type="PANTHER" id="PTHR43214">
    <property type="entry name" value="TWO-COMPONENT RESPONSE REGULATOR"/>
    <property type="match status" value="1"/>
</dbReference>
<dbReference type="CDD" id="cd17535">
    <property type="entry name" value="REC_NarL-like"/>
    <property type="match status" value="1"/>
</dbReference>
<dbReference type="SMART" id="SM00448">
    <property type="entry name" value="REC"/>
    <property type="match status" value="1"/>
</dbReference>
<evidence type="ECO:0000313" key="11">
    <source>
        <dbReference type="Proteomes" id="UP000307510"/>
    </source>
</evidence>
<organism evidence="10 11">
    <name type="scientific">Pseudomonas nitroreducens</name>
    <dbReference type="NCBI Taxonomy" id="46680"/>
    <lineage>
        <taxon>Bacteria</taxon>
        <taxon>Pseudomonadati</taxon>
        <taxon>Pseudomonadota</taxon>
        <taxon>Gammaproteobacteria</taxon>
        <taxon>Pseudomonadales</taxon>
        <taxon>Pseudomonadaceae</taxon>
        <taxon>Pseudomonas</taxon>
    </lineage>
</organism>
<dbReference type="PROSITE" id="PS50110">
    <property type="entry name" value="RESPONSE_REGULATORY"/>
    <property type="match status" value="1"/>
</dbReference>
<dbReference type="Pfam" id="PF00072">
    <property type="entry name" value="Response_reg"/>
    <property type="match status" value="1"/>
</dbReference>
<feature type="domain" description="HTH luxR-type" evidence="7">
    <location>
        <begin position="135"/>
        <end position="200"/>
    </location>
</feature>
<dbReference type="InterPro" id="IPR000792">
    <property type="entry name" value="Tscrpt_reg_LuxR_C"/>
</dbReference>
<evidence type="ECO:0000256" key="2">
    <source>
        <dbReference type="ARBA" id="ARBA00022777"/>
    </source>
</evidence>
<protein>
    <submittedName>
        <fullName evidence="10">Response regulator</fullName>
    </submittedName>
</protein>
<dbReference type="PROSITE" id="PS50113">
    <property type="entry name" value="PAC"/>
    <property type="match status" value="1"/>
</dbReference>
<dbReference type="Gene3D" id="3.30.450.20">
    <property type="entry name" value="PAS domain"/>
    <property type="match status" value="1"/>
</dbReference>
<evidence type="ECO:0000256" key="4">
    <source>
        <dbReference type="ARBA" id="ARBA00023125"/>
    </source>
</evidence>
<accession>A0A5R9AGL9</accession>
<keyword evidence="2" id="KW-0808">Transferase</keyword>
<dbReference type="GO" id="GO:0000160">
    <property type="term" value="P:phosphorelay signal transduction system"/>
    <property type="evidence" value="ECO:0007669"/>
    <property type="project" value="InterPro"/>
</dbReference>
<dbReference type="InterPro" id="IPR039420">
    <property type="entry name" value="WalR-like"/>
</dbReference>
<dbReference type="InterPro" id="IPR016032">
    <property type="entry name" value="Sig_transdc_resp-reg_C-effctor"/>
</dbReference>
<feature type="domain" description="PAC" evidence="9">
    <location>
        <begin position="291"/>
        <end position="346"/>
    </location>
</feature>
<dbReference type="InterPro" id="IPR035965">
    <property type="entry name" value="PAS-like_dom_sf"/>
</dbReference>
<dbReference type="InterPro" id="IPR000014">
    <property type="entry name" value="PAS"/>
</dbReference>
<reference evidence="11" key="2">
    <citation type="submission" date="2019-06" db="EMBL/GenBank/DDBJ databases">
        <title>AzeR, a transcriptional regulator that responds to azelaic acid in Pseudomonas nitroreducens.</title>
        <authorList>
            <person name="Bez C."/>
            <person name="Javvadi S.G."/>
            <person name="Bertani I."/>
            <person name="Devescovi G."/>
            <person name="Studholme D.J."/>
            <person name="Geller A."/>
            <person name="Levy A."/>
            <person name="Venturi V."/>
        </authorList>
    </citation>
    <scope>NUCLEOTIDE SEQUENCE [LARGE SCALE GENOMIC DNA]</scope>
    <source>
        <strain evidence="11">DSM 9128</strain>
    </source>
</reference>
<dbReference type="PRINTS" id="PR00038">
    <property type="entry name" value="HTHLUXR"/>
</dbReference>
<dbReference type="InterPro" id="IPR000700">
    <property type="entry name" value="PAS-assoc_C"/>
</dbReference>
<evidence type="ECO:0000256" key="6">
    <source>
        <dbReference type="PROSITE-ProRule" id="PRU00169"/>
    </source>
</evidence>
<name>A0A5R9AGL9_PSENT</name>
<reference evidence="10 11" key="1">
    <citation type="submission" date="2019-05" db="EMBL/GenBank/DDBJ databases">
        <authorList>
            <person name="Moore K."/>
            <person name="O'Neill P."/>
            <person name="Farbos A."/>
            <person name="Studholme D.J."/>
        </authorList>
    </citation>
    <scope>NUCLEOTIDE SEQUENCE [LARGE SCALE GENOMIC DNA]</scope>
    <source>
        <strain evidence="10 11">DSM 9128</strain>
    </source>
</reference>
<sequence length="562" mass="62395">MSRIVIADPHPYIREALHQRLERSGHEVVGISGDGRESLSLVQRLQPDLVILDLDLPRLGGLELLRRLRAEKPHPKVLVFTSLSGAHYYEASQQGGAAGFVHKDSSPSDVDDAVKMVLSGHKVFPAHLAGTTAEGSTQIEHITPRELTVLQYLAQGYRIKDIADELAINDRTVSTYKTRLLEKTQTSSLIDLVAAAHARGLLSDQQINHLAHEPMHSTAGTNDLEQLLEILPNAVSLWNAKGELLACNRRFAEVHRRGKAELIGQRIFELGMTEPGHIARAKQEFLNGAAGGAPFSLVAAGLLDGETLTYHLIGVPLKDDAGSPIGVMCSYADVTEQQHYIERLQESKAYLESIFASRAELLLSAGRDLLQELEALDALLSEGRSRHPQETALVEALPRVDRMRDRIEVLLELIQMERGNMLTVPRSEELNRLTRKSLDIAHPDQAFIPEDQEHWAWIDPNRYQRLLRILTQCFDKSGLPQLEVRAESALLPFAEITWRLLFVTTDGTPVQDRLAGIDRQAGWQLARRLCGMLGGELRIGSDSQPEVAALIQLKLPKGNPRI</sequence>
<dbReference type="Pfam" id="PF00196">
    <property type="entry name" value="GerE"/>
    <property type="match status" value="1"/>
</dbReference>
<dbReference type="Gene3D" id="3.40.50.2300">
    <property type="match status" value="1"/>
</dbReference>
<evidence type="ECO:0000259" key="9">
    <source>
        <dbReference type="PROSITE" id="PS50113"/>
    </source>
</evidence>
<keyword evidence="2" id="KW-0418">Kinase</keyword>
<dbReference type="CDD" id="cd06170">
    <property type="entry name" value="LuxR_C_like"/>
    <property type="match status" value="1"/>
</dbReference>
<dbReference type="Proteomes" id="UP000307510">
    <property type="component" value="Unassembled WGS sequence"/>
</dbReference>
<dbReference type="EMBL" id="VASG01000001">
    <property type="protein sequence ID" value="TLP77650.1"/>
    <property type="molecule type" value="Genomic_DNA"/>
</dbReference>
<dbReference type="SUPFAM" id="SSF55785">
    <property type="entry name" value="PYP-like sensor domain (PAS domain)"/>
    <property type="match status" value="1"/>
</dbReference>
<keyword evidence="4" id="KW-0238">DNA-binding</keyword>
<dbReference type="InterPro" id="IPR011006">
    <property type="entry name" value="CheY-like_superfamily"/>
</dbReference>
<dbReference type="PANTHER" id="PTHR43214:SF41">
    <property type="entry name" value="NITRATE_NITRITE RESPONSE REGULATOR PROTEIN NARP"/>
    <property type="match status" value="1"/>
</dbReference>
<dbReference type="RefSeq" id="WP_138212027.1">
    <property type="nucleotide sequence ID" value="NZ_VASG01000001.1"/>
</dbReference>
<dbReference type="NCBIfam" id="TIGR00229">
    <property type="entry name" value="sensory_box"/>
    <property type="match status" value="1"/>
</dbReference>
<dbReference type="SMART" id="SM00421">
    <property type="entry name" value="HTH_LUXR"/>
    <property type="match status" value="1"/>
</dbReference>
<evidence type="ECO:0000313" key="10">
    <source>
        <dbReference type="EMBL" id="TLP77650.1"/>
    </source>
</evidence>
<dbReference type="InterPro" id="IPR058245">
    <property type="entry name" value="NreC/VraR/RcsB-like_REC"/>
</dbReference>
<dbReference type="AlphaFoldDB" id="A0A5R9AGL9"/>
<dbReference type="InterPro" id="IPR001789">
    <property type="entry name" value="Sig_transdc_resp-reg_receiver"/>
</dbReference>
<proteinExistence type="predicted"/>
<dbReference type="GO" id="GO:0016301">
    <property type="term" value="F:kinase activity"/>
    <property type="evidence" value="ECO:0007669"/>
    <property type="project" value="UniProtKB-KW"/>
</dbReference>
<dbReference type="InterPro" id="IPR013656">
    <property type="entry name" value="PAS_4"/>
</dbReference>
<keyword evidence="3" id="KW-0805">Transcription regulation</keyword>